<evidence type="ECO:0000313" key="2">
    <source>
        <dbReference type="Proteomes" id="UP000789920"/>
    </source>
</evidence>
<gene>
    <name evidence="1" type="ORF">RPERSI_LOCUS21276</name>
</gene>
<keyword evidence="2" id="KW-1185">Reference proteome</keyword>
<evidence type="ECO:0000313" key="1">
    <source>
        <dbReference type="EMBL" id="CAG8802256.1"/>
    </source>
</evidence>
<feature type="non-terminal residue" evidence="1">
    <location>
        <position position="77"/>
    </location>
</feature>
<name>A0ACA9RQV6_9GLOM</name>
<sequence length="77" mass="8850">MLLEVVISVDTFANKKSLVTTIITSPIKNPQNLVYGKSPYIYATLINYTIANSPNKKLTLNKIYNWIMENYPYYKTA</sequence>
<accession>A0ACA9RQV6</accession>
<dbReference type="EMBL" id="CAJVQC010061954">
    <property type="protein sequence ID" value="CAG8802256.1"/>
    <property type="molecule type" value="Genomic_DNA"/>
</dbReference>
<proteinExistence type="predicted"/>
<reference evidence="1" key="1">
    <citation type="submission" date="2021-06" db="EMBL/GenBank/DDBJ databases">
        <authorList>
            <person name="Kallberg Y."/>
            <person name="Tangrot J."/>
            <person name="Rosling A."/>
        </authorList>
    </citation>
    <scope>NUCLEOTIDE SEQUENCE</scope>
    <source>
        <strain evidence="1">MA461A</strain>
    </source>
</reference>
<dbReference type="Proteomes" id="UP000789920">
    <property type="component" value="Unassembled WGS sequence"/>
</dbReference>
<comment type="caution">
    <text evidence="1">The sequence shown here is derived from an EMBL/GenBank/DDBJ whole genome shotgun (WGS) entry which is preliminary data.</text>
</comment>
<organism evidence="1 2">
    <name type="scientific">Racocetra persica</name>
    <dbReference type="NCBI Taxonomy" id="160502"/>
    <lineage>
        <taxon>Eukaryota</taxon>
        <taxon>Fungi</taxon>
        <taxon>Fungi incertae sedis</taxon>
        <taxon>Mucoromycota</taxon>
        <taxon>Glomeromycotina</taxon>
        <taxon>Glomeromycetes</taxon>
        <taxon>Diversisporales</taxon>
        <taxon>Gigasporaceae</taxon>
        <taxon>Racocetra</taxon>
    </lineage>
</organism>
<protein>
    <submittedName>
        <fullName evidence="1">32618_t:CDS:1</fullName>
    </submittedName>
</protein>